<keyword evidence="4" id="KW-1003">Cell membrane</keyword>
<feature type="transmembrane region" description="Helical" evidence="8">
    <location>
        <begin position="230"/>
        <end position="247"/>
    </location>
</feature>
<feature type="transmembrane region" description="Helical" evidence="8">
    <location>
        <begin position="101"/>
        <end position="121"/>
    </location>
</feature>
<dbReference type="EMBL" id="JAHRVA010000003">
    <property type="protein sequence ID" value="MBV2143413.1"/>
    <property type="molecule type" value="Genomic_DNA"/>
</dbReference>
<keyword evidence="5 8" id="KW-0812">Transmembrane</keyword>
<proteinExistence type="inferred from homology"/>
<evidence type="ECO:0000256" key="2">
    <source>
        <dbReference type="ARBA" id="ARBA00010072"/>
    </source>
</evidence>
<keyword evidence="7 8" id="KW-0472">Membrane</keyword>
<dbReference type="GO" id="GO:0022857">
    <property type="term" value="F:transmembrane transporter activity"/>
    <property type="evidence" value="ECO:0007669"/>
    <property type="project" value="InterPro"/>
</dbReference>
<evidence type="ECO:0000259" key="9">
    <source>
        <dbReference type="PROSITE" id="PS50928"/>
    </source>
</evidence>
<evidence type="ECO:0000256" key="7">
    <source>
        <dbReference type="ARBA" id="ARBA00023136"/>
    </source>
</evidence>
<keyword evidence="6 8" id="KW-1133">Transmembrane helix</keyword>
<dbReference type="PROSITE" id="PS50928">
    <property type="entry name" value="ABC_TM1"/>
    <property type="match status" value="1"/>
</dbReference>
<organism evidence="10 11">
    <name type="scientific">Falsochrobactrum tianjinense</name>
    <dbReference type="NCBI Taxonomy" id="2706015"/>
    <lineage>
        <taxon>Bacteria</taxon>
        <taxon>Pseudomonadati</taxon>
        <taxon>Pseudomonadota</taxon>
        <taxon>Alphaproteobacteria</taxon>
        <taxon>Hyphomicrobiales</taxon>
        <taxon>Brucellaceae</taxon>
        <taxon>Falsochrobactrum</taxon>
    </lineage>
</organism>
<feature type="transmembrane region" description="Helical" evidence="8">
    <location>
        <begin position="128"/>
        <end position="151"/>
    </location>
</feature>
<evidence type="ECO:0000256" key="4">
    <source>
        <dbReference type="ARBA" id="ARBA00022475"/>
    </source>
</evidence>
<dbReference type="GO" id="GO:0043190">
    <property type="term" value="C:ATP-binding cassette (ABC) transporter complex"/>
    <property type="evidence" value="ECO:0007669"/>
    <property type="project" value="InterPro"/>
</dbReference>
<dbReference type="Proteomes" id="UP000752297">
    <property type="component" value="Unassembled WGS sequence"/>
</dbReference>
<dbReference type="GO" id="GO:0006865">
    <property type="term" value="P:amino acid transport"/>
    <property type="evidence" value="ECO:0007669"/>
    <property type="project" value="TreeGrafter"/>
</dbReference>
<protein>
    <submittedName>
        <fullName evidence="10">Amino acid ABC transporter permease</fullName>
    </submittedName>
</protein>
<dbReference type="InterPro" id="IPR043429">
    <property type="entry name" value="ArtM/GltK/GlnP/TcyL/YhdX-like"/>
</dbReference>
<dbReference type="Pfam" id="PF00528">
    <property type="entry name" value="BPD_transp_1"/>
    <property type="match status" value="1"/>
</dbReference>
<evidence type="ECO:0000256" key="5">
    <source>
        <dbReference type="ARBA" id="ARBA00022692"/>
    </source>
</evidence>
<sequence>MTISALSSSQYSDAPPRKSAAFWFRVHFFSSISSSIVTIVGAALIAWLVYVVGSWAFINSVWTSPTAQACQSVSGACWSVIYARAQIILFGLYPFDEHWRSAAACIVVVVVVFLSCFPVFWTALRLSMVWIAGAAIFFTLMHGGILGLSVVPTDRWGGLSLTVYIFASVCLIGMPASVMLALARQSRLPVVRKLAALLIDLVRSLPLLAILFSAALIIPFALPEWLQGDKLTRVIVAFALFFACYQAENIRAGMQILPAGQEEAAKALGLNYWQRTSRIILPQAFRNSLPPMINQFVMTFKDTSVITIVGFFDVLASAQAAFGTAEWAPYYIEVYVFVGFIYFVFIFSLSRYGAYLEKRMRIGHE</sequence>
<evidence type="ECO:0000256" key="3">
    <source>
        <dbReference type="ARBA" id="ARBA00022448"/>
    </source>
</evidence>
<dbReference type="InterPro" id="IPR010065">
    <property type="entry name" value="AA_ABC_transptr_permease_3TM"/>
</dbReference>
<feature type="transmembrane region" description="Helical" evidence="8">
    <location>
        <begin position="303"/>
        <end position="322"/>
    </location>
</feature>
<dbReference type="PANTHER" id="PTHR30614:SF41">
    <property type="entry name" value="INNER MEMBRANE AMINO-ACID ABC TRANSPORTER PERMEASE PROTEIN YHDY"/>
    <property type="match status" value="1"/>
</dbReference>
<dbReference type="PANTHER" id="PTHR30614">
    <property type="entry name" value="MEMBRANE COMPONENT OF AMINO ACID ABC TRANSPORTER"/>
    <property type="match status" value="1"/>
</dbReference>
<feature type="transmembrane region" description="Helical" evidence="8">
    <location>
        <begin position="334"/>
        <end position="354"/>
    </location>
</feature>
<comment type="similarity">
    <text evidence="2">Belongs to the binding-protein-dependent transport system permease family. HisMQ subfamily.</text>
</comment>
<accession>A0A949UUT8</accession>
<evidence type="ECO:0000256" key="1">
    <source>
        <dbReference type="ARBA" id="ARBA00004429"/>
    </source>
</evidence>
<feature type="transmembrane region" description="Helical" evidence="8">
    <location>
        <begin position="73"/>
        <end position="95"/>
    </location>
</feature>
<name>A0A949UUT8_9HYPH</name>
<evidence type="ECO:0000313" key="10">
    <source>
        <dbReference type="EMBL" id="MBV2143413.1"/>
    </source>
</evidence>
<dbReference type="RefSeq" id="WP_217677427.1">
    <property type="nucleotide sequence ID" value="NZ_JAHRVA010000003.1"/>
</dbReference>
<evidence type="ECO:0000256" key="6">
    <source>
        <dbReference type="ARBA" id="ARBA00022989"/>
    </source>
</evidence>
<keyword evidence="11" id="KW-1185">Reference proteome</keyword>
<evidence type="ECO:0000256" key="8">
    <source>
        <dbReference type="RuleBase" id="RU363032"/>
    </source>
</evidence>
<comment type="subcellular location">
    <subcellularLocation>
        <location evidence="1">Cell inner membrane</location>
        <topology evidence="1">Multi-pass membrane protein</topology>
    </subcellularLocation>
    <subcellularLocation>
        <location evidence="8">Cell membrane</location>
        <topology evidence="8">Multi-pass membrane protein</topology>
    </subcellularLocation>
</comment>
<dbReference type="AlphaFoldDB" id="A0A949UUT8"/>
<dbReference type="CDD" id="cd06261">
    <property type="entry name" value="TM_PBP2"/>
    <property type="match status" value="1"/>
</dbReference>
<evidence type="ECO:0000313" key="11">
    <source>
        <dbReference type="Proteomes" id="UP000752297"/>
    </source>
</evidence>
<comment type="caution">
    <text evidence="10">The sequence shown here is derived from an EMBL/GenBank/DDBJ whole genome shotgun (WGS) entry which is preliminary data.</text>
</comment>
<keyword evidence="3 8" id="KW-0813">Transport</keyword>
<reference evidence="10 11" key="1">
    <citation type="submission" date="2021-06" db="EMBL/GenBank/DDBJ databases">
        <title>Falsochrobactrum tianjin sp.nov., a new petroleum-degrading bacteria isolated from oily soils.</title>
        <authorList>
            <person name="Chen G."/>
            <person name="Chen H."/>
            <person name="Tian J."/>
            <person name="Qing J."/>
            <person name="Zhong L."/>
            <person name="Ma W."/>
            <person name="Song Y."/>
            <person name="Cui X."/>
            <person name="Yan B."/>
        </authorList>
    </citation>
    <scope>NUCLEOTIDE SEQUENCE [LARGE SCALE GENOMIC DNA]</scope>
    <source>
        <strain evidence="10 11">TDYN1</strain>
    </source>
</reference>
<feature type="transmembrane region" description="Helical" evidence="8">
    <location>
        <begin position="28"/>
        <end position="52"/>
    </location>
</feature>
<gene>
    <name evidence="10" type="ORF">KUG47_07870</name>
</gene>
<feature type="transmembrane region" description="Helical" evidence="8">
    <location>
        <begin position="163"/>
        <end position="182"/>
    </location>
</feature>
<feature type="domain" description="ABC transmembrane type-1" evidence="9">
    <location>
        <begin position="159"/>
        <end position="353"/>
    </location>
</feature>
<feature type="transmembrane region" description="Helical" evidence="8">
    <location>
        <begin position="194"/>
        <end position="218"/>
    </location>
</feature>
<dbReference type="NCBIfam" id="TIGR01726">
    <property type="entry name" value="HEQRo_perm_3TM"/>
    <property type="match status" value="1"/>
</dbReference>
<dbReference type="InterPro" id="IPR000515">
    <property type="entry name" value="MetI-like"/>
</dbReference>